<evidence type="ECO:0008006" key="4">
    <source>
        <dbReference type="Google" id="ProtNLM"/>
    </source>
</evidence>
<organism evidence="2 3">
    <name type="scientific">Mycobacterium kansasii</name>
    <dbReference type="NCBI Taxonomy" id="1768"/>
    <lineage>
        <taxon>Bacteria</taxon>
        <taxon>Bacillati</taxon>
        <taxon>Actinomycetota</taxon>
        <taxon>Actinomycetes</taxon>
        <taxon>Mycobacteriales</taxon>
        <taxon>Mycobacteriaceae</taxon>
        <taxon>Mycobacterium</taxon>
    </lineage>
</organism>
<dbReference type="EMBL" id="AP023343">
    <property type="protein sequence ID" value="BCI89971.1"/>
    <property type="molecule type" value="Genomic_DNA"/>
</dbReference>
<evidence type="ECO:0000313" key="3">
    <source>
        <dbReference type="Proteomes" id="UP000516380"/>
    </source>
</evidence>
<name>A0A7G1IG72_MYCKA</name>
<dbReference type="Proteomes" id="UP000516380">
    <property type="component" value="Chromosome"/>
</dbReference>
<proteinExistence type="predicted"/>
<keyword evidence="3" id="KW-1185">Reference proteome</keyword>
<dbReference type="Gene3D" id="2.180.10.10">
    <property type="entry name" value="RHS repeat-associated core"/>
    <property type="match status" value="1"/>
</dbReference>
<sequence length="354" mass="39244">MVTNRYKYSDAAPADPPTERSYRNRDVLDVLGRRRAVIDARGRTVLRAAFDLQGNRIHEASMEAGARWSLTDAIGGALVSWDDKGRRFTTRYDVLRRPTGTVLNDGGADVLVADTVYGESRPDPQAANLRGRAVELRDQSGSVTTDRFDFAGNPLRVERALVTDYRSVIDWSGAVGLENERYLSATRFDALNRPIQVIAPHSNQPGAAVKVLQQQYDQGSLLRRLDVWIDESDDPPALLDPASADVSALADVRYDAQGRRIQVDRGNGVRTTARYDPLTQRLAELQSRRNPAAFADCPDPPPAGWPGCQLQNQRFVHDPSGNVAAVRDLAQQAIFFRNRRVTADSDYTYDAFTG</sequence>
<feature type="region of interest" description="Disordered" evidence="1">
    <location>
        <begin position="1"/>
        <end position="20"/>
    </location>
</feature>
<reference evidence="2 3" key="1">
    <citation type="submission" date="2020-07" db="EMBL/GenBank/DDBJ databases">
        <title>Mycobacterium kansasii (former subtype) with zoonotic potential isolated from diseased indoor pet cat, Japan.</title>
        <authorList>
            <person name="Fukano H."/>
            <person name="Terazono T."/>
            <person name="Hoshino Y."/>
        </authorList>
    </citation>
    <scope>NUCLEOTIDE SEQUENCE [LARGE SCALE GENOMIC DNA]</scope>
    <source>
        <strain evidence="2 3">Kuro-I</strain>
    </source>
</reference>
<dbReference type="AlphaFoldDB" id="A0A7G1IG72"/>
<evidence type="ECO:0000313" key="2">
    <source>
        <dbReference type="EMBL" id="BCI89971.1"/>
    </source>
</evidence>
<gene>
    <name evidence="2" type="ORF">NIIDMKKI_51770</name>
</gene>
<accession>A0A7G1IG72</accession>
<protein>
    <recommendedName>
        <fullName evidence="4">RHS Repeat family protein</fullName>
    </recommendedName>
</protein>
<evidence type="ECO:0000256" key="1">
    <source>
        <dbReference type="SAM" id="MobiDB-lite"/>
    </source>
</evidence>